<dbReference type="EMBL" id="AP028055">
    <property type="protein sequence ID" value="BEG97782.1"/>
    <property type="molecule type" value="Genomic_DNA"/>
</dbReference>
<evidence type="ECO:0000313" key="4">
    <source>
        <dbReference type="EMBL" id="BEG97782.1"/>
    </source>
</evidence>
<dbReference type="Proteomes" id="UP001496674">
    <property type="component" value="Chromosome"/>
</dbReference>
<protein>
    <submittedName>
        <fullName evidence="4">9-O-acetylesterase</fullName>
    </submittedName>
</protein>
<feature type="domain" description="Sialate O-acetylesterase" evidence="3">
    <location>
        <begin position="112"/>
        <end position="355"/>
    </location>
</feature>
<accession>A0ABM8I8F2</accession>
<dbReference type="PANTHER" id="PTHR22901">
    <property type="entry name" value="SIALATE O-ACETYLESTERASE"/>
    <property type="match status" value="1"/>
</dbReference>
<keyword evidence="1" id="KW-0378">Hydrolase</keyword>
<sequence length="467" mass="52593">MKKLIKVSALIISFFLPEATWAQVQLRLPSILSDHAVLQESSDCKLWGWGPGAQTLKIVCSWNDKDTTYVPIDASCIWEATIKTPAEPGPFNIKFICGKQLVTIQDLLLGEAWLCSGQSNMEFNSKWGLSNPVDLNTSANNSIRFFEIEKDYDEYPRSDCKGKWVVCDKNTIPNFSAIGYFFGKKLNKVINKPVGLVGSYWGGTCIQAWMPKESFESDSIKMFASNIEAWGWAPKGASGLYNSMINPVSKYKFAGVLWYQGEANVDSDYNDYSKLLSSMVTMWRSKFKSDLPFYLVQIAPWNGYAGIKAAYLREQQELASKNLPGVGMVSVADLVDDLNDIHPKNKEDAGERLANFVVSKQYFPQSEFNHPCIESWNISGSKIVLNIKSSDKLRVFGKNKLGTFQIAGDDKIFHEATIVKNVKNKIVIESKKVIRPVAFRYCFTNDAIPDLFDVNGLPLLQYRSDNW</sequence>
<evidence type="ECO:0000259" key="3">
    <source>
        <dbReference type="Pfam" id="PF03629"/>
    </source>
</evidence>
<proteinExistence type="predicted"/>
<organism evidence="4 5">
    <name type="scientific">Bacteroides sedimenti</name>
    <dbReference type="NCBI Taxonomy" id="2136147"/>
    <lineage>
        <taxon>Bacteria</taxon>
        <taxon>Pseudomonadati</taxon>
        <taxon>Bacteroidota</taxon>
        <taxon>Bacteroidia</taxon>
        <taxon>Bacteroidales</taxon>
        <taxon>Bacteroidaceae</taxon>
        <taxon>Bacteroides</taxon>
    </lineage>
</organism>
<dbReference type="InterPro" id="IPR039329">
    <property type="entry name" value="SIAE"/>
</dbReference>
<reference evidence="4 5" key="1">
    <citation type="submission" date="2023-04" db="EMBL/GenBank/DDBJ databases">
        <title>Draft genome sequence of acteroides sedimenti strain YN3PY1.</title>
        <authorList>
            <person name="Yoshida N."/>
        </authorList>
    </citation>
    <scope>NUCLEOTIDE SEQUENCE [LARGE SCALE GENOMIC DNA]</scope>
    <source>
        <strain evidence="4 5">YN3PY1</strain>
    </source>
</reference>
<dbReference type="InterPro" id="IPR005181">
    <property type="entry name" value="SASA"/>
</dbReference>
<dbReference type="PANTHER" id="PTHR22901:SF0">
    <property type="entry name" value="SIALATE O-ACETYLESTERASE"/>
    <property type="match status" value="1"/>
</dbReference>
<keyword evidence="2" id="KW-0732">Signal</keyword>
<evidence type="ECO:0000313" key="5">
    <source>
        <dbReference type="Proteomes" id="UP001496674"/>
    </source>
</evidence>
<dbReference type="RefSeq" id="WP_353332150.1">
    <property type="nucleotide sequence ID" value="NZ_AP028055.1"/>
</dbReference>
<dbReference type="InterPro" id="IPR036514">
    <property type="entry name" value="SGNH_hydro_sf"/>
</dbReference>
<gene>
    <name evidence="4" type="ORF">BSYN_00470</name>
</gene>
<feature type="signal peptide" evidence="2">
    <location>
        <begin position="1"/>
        <end position="22"/>
    </location>
</feature>
<dbReference type="Gene3D" id="3.40.50.1110">
    <property type="entry name" value="SGNH hydrolase"/>
    <property type="match status" value="1"/>
</dbReference>
<dbReference type="Pfam" id="PF03629">
    <property type="entry name" value="SASA"/>
    <property type="match status" value="1"/>
</dbReference>
<keyword evidence="5" id="KW-1185">Reference proteome</keyword>
<name>A0ABM8I8F2_9BACE</name>
<dbReference type="SUPFAM" id="SSF52266">
    <property type="entry name" value="SGNH hydrolase"/>
    <property type="match status" value="1"/>
</dbReference>
<evidence type="ECO:0000256" key="2">
    <source>
        <dbReference type="SAM" id="SignalP"/>
    </source>
</evidence>
<feature type="chain" id="PRO_5046454908" evidence="2">
    <location>
        <begin position="23"/>
        <end position="467"/>
    </location>
</feature>
<evidence type="ECO:0000256" key="1">
    <source>
        <dbReference type="ARBA" id="ARBA00022801"/>
    </source>
</evidence>